<keyword evidence="17" id="KW-1185">Reference proteome</keyword>
<proteinExistence type="inferred from homology"/>
<keyword evidence="5 13" id="KW-0732">Signal</keyword>
<dbReference type="InterPro" id="IPR000531">
    <property type="entry name" value="Beta-barrel_TonB"/>
</dbReference>
<dbReference type="AlphaFoldDB" id="A0A2T4YNX7"/>
<dbReference type="InterPro" id="IPR039426">
    <property type="entry name" value="TonB-dep_rcpt-like"/>
</dbReference>
<dbReference type="Pfam" id="PF07715">
    <property type="entry name" value="Plug"/>
    <property type="match status" value="1"/>
</dbReference>
<evidence type="ECO:0000256" key="11">
    <source>
        <dbReference type="RuleBase" id="RU003357"/>
    </source>
</evidence>
<evidence type="ECO:0000256" key="12">
    <source>
        <dbReference type="SAM" id="MobiDB-lite"/>
    </source>
</evidence>
<feature type="chain" id="PRO_5015611961" evidence="13">
    <location>
        <begin position="45"/>
        <end position="1038"/>
    </location>
</feature>
<evidence type="ECO:0000256" key="3">
    <source>
        <dbReference type="ARBA" id="ARBA00022452"/>
    </source>
</evidence>
<dbReference type="GO" id="GO:0009279">
    <property type="term" value="C:cell outer membrane"/>
    <property type="evidence" value="ECO:0007669"/>
    <property type="project" value="UniProtKB-SubCell"/>
</dbReference>
<evidence type="ECO:0000256" key="8">
    <source>
        <dbReference type="ARBA" id="ARBA00023237"/>
    </source>
</evidence>
<evidence type="ECO:0000313" key="17">
    <source>
        <dbReference type="Proteomes" id="UP000240996"/>
    </source>
</evidence>
<dbReference type="SUPFAM" id="SSF56935">
    <property type="entry name" value="Porins"/>
    <property type="match status" value="1"/>
</dbReference>
<name>A0A2T4YNX7_9SPHN</name>
<gene>
    <name evidence="16" type="ORF">C8J24_3333</name>
</gene>
<dbReference type="PANTHER" id="PTHR47234">
    <property type="match status" value="1"/>
</dbReference>
<organism evidence="16 17">
    <name type="scientific">Sphingomonas aerolata</name>
    <dbReference type="NCBI Taxonomy" id="185951"/>
    <lineage>
        <taxon>Bacteria</taxon>
        <taxon>Pseudomonadati</taxon>
        <taxon>Pseudomonadota</taxon>
        <taxon>Alphaproteobacteria</taxon>
        <taxon>Sphingomonadales</taxon>
        <taxon>Sphingomonadaceae</taxon>
        <taxon>Sphingomonas</taxon>
    </lineage>
</organism>
<dbReference type="PANTHER" id="PTHR47234:SF3">
    <property type="entry name" value="SECRETIN_TONB SHORT N-TERMINAL DOMAIN-CONTAINING PROTEIN"/>
    <property type="match status" value="1"/>
</dbReference>
<evidence type="ECO:0000256" key="5">
    <source>
        <dbReference type="ARBA" id="ARBA00022729"/>
    </source>
</evidence>
<evidence type="ECO:0000256" key="10">
    <source>
        <dbReference type="PROSITE-ProRule" id="PRU10143"/>
    </source>
</evidence>
<accession>A0A2T4YNX7</accession>
<dbReference type="InterPro" id="IPR037066">
    <property type="entry name" value="Plug_dom_sf"/>
</dbReference>
<dbReference type="RefSeq" id="WP_244180805.1">
    <property type="nucleotide sequence ID" value="NZ_PZZN01000003.1"/>
</dbReference>
<keyword evidence="6 10" id="KW-0798">TonB box</keyword>
<dbReference type="Gene3D" id="2.40.170.20">
    <property type="entry name" value="TonB-dependent receptor, beta-barrel domain"/>
    <property type="match status" value="1"/>
</dbReference>
<evidence type="ECO:0000259" key="14">
    <source>
        <dbReference type="Pfam" id="PF00593"/>
    </source>
</evidence>
<evidence type="ECO:0000259" key="15">
    <source>
        <dbReference type="Pfam" id="PF07715"/>
    </source>
</evidence>
<dbReference type="PROSITE" id="PS52016">
    <property type="entry name" value="TONB_DEPENDENT_REC_3"/>
    <property type="match status" value="1"/>
</dbReference>
<comment type="caution">
    <text evidence="16">The sequence shown here is derived from an EMBL/GenBank/DDBJ whole genome shotgun (WGS) entry which is preliminary data.</text>
</comment>
<dbReference type="Pfam" id="PF00593">
    <property type="entry name" value="TonB_dep_Rec_b-barrel"/>
    <property type="match status" value="1"/>
</dbReference>
<keyword evidence="2 9" id="KW-0813">Transport</keyword>
<dbReference type="Gene3D" id="2.170.130.10">
    <property type="entry name" value="TonB-dependent receptor, plug domain"/>
    <property type="match status" value="1"/>
</dbReference>
<evidence type="ECO:0000313" key="16">
    <source>
        <dbReference type="EMBL" id="PTM45113.1"/>
    </source>
</evidence>
<evidence type="ECO:0000256" key="13">
    <source>
        <dbReference type="SAM" id="SignalP"/>
    </source>
</evidence>
<evidence type="ECO:0000256" key="9">
    <source>
        <dbReference type="PROSITE-ProRule" id="PRU01360"/>
    </source>
</evidence>
<evidence type="ECO:0000256" key="4">
    <source>
        <dbReference type="ARBA" id="ARBA00022692"/>
    </source>
</evidence>
<feature type="region of interest" description="Disordered" evidence="12">
    <location>
        <begin position="42"/>
        <end position="93"/>
    </location>
</feature>
<feature type="domain" description="TonB-dependent receptor-like beta-barrel" evidence="14">
    <location>
        <begin position="536"/>
        <end position="995"/>
    </location>
</feature>
<sequence length="1038" mass="109822">MTVLYGADVGAFSMRARPTARLKSASLVSVGVLALSLATQTASARTVAGPPDTALQTERGPAKSAPTDQETTNVPGGKPELATDPVTGDVVPGDDTIVVTGSRIERDGYSAPTPVSVITAKELKAEAPANISDFVNTLPAVRGSGTSASSNGSLSNGAAGINSVNLRNLGANRTLVLFDGQRSVASTTTGQVDVNTFPQALIERVEVVTGGASSAYGSDAVSGVINFILDRDYTGFKMEYEHGVTTYGDAPNHKVTATGGKAFAEGRGHLIVSGEHFSQKGIQTIDRDWNDSGYFLANNPAYSAARCTDAASLNTPCVNEFLIASGIGTGQFTPGGLVSTGPLRGTYFGSVDPATGKASVNQLNFGATSGQWMVGGDTDITTAGHRSSATLQPEEKRSSVFGRLSYEVSPLVELYGQFSYSNYRGQSYYQQTPTTGVTIQRDNAYLPDATRAAMAANNLSSIQIGTSNIFLPPQGSDNERQVFRYVAGADGAFSTGTIDWKWGGYYQLGKTKTNERLTNAWNVSRMAAATDAVVAVAGNSGGYAPGTIVCRINVDANAGNNDPSCAPLNRLGTNGASPEAIAYVLYNGRQPLRKQRLKQEVAAINFSTNSLVDLWAGPISVAFGAESRKESVTGSVDQLYQPIVANGVTTGTWIYGNYLPTRGRYTVKEAYLESVIPIFKGMDFNGAFRFTDYSTSGTVETWKTGLTWQVIPDIKLRGTISRDIRAPNLSELFAPGTGRTNTVNVPQVNGSIAANQFNESTVGNPDLRPEIAKTYGAGVVLTPTFLPGFAASVDYYDIKLDGAIDSLLAQTIVDQCYQQAIADACSFISTTGGRGVTTLGLPVTSIEVKPTNFVSVKTRGIDIESSYRRQVGPGTMTLRALASYAFELTSNNGVTATTDLAGQNTGGLPDWTYRFTAGYDLDSGFSVQGIARGVSGGVYNNNYDVCSTDCPLSTADYRTVNMNRIDGQFFYDVNASYAFETGGAKAQVFLSIRNVLNSDPVLVANGPTGNNTPAYPQTNRALYDVLGRVFRMGVRIGL</sequence>
<dbReference type="InterPro" id="IPR010916">
    <property type="entry name" value="TonB_box_CS"/>
</dbReference>
<feature type="compositionally biased region" description="Low complexity" evidence="12">
    <location>
        <begin position="83"/>
        <end position="93"/>
    </location>
</feature>
<keyword evidence="8 9" id="KW-0998">Cell outer membrane</keyword>
<keyword evidence="16" id="KW-0675">Receptor</keyword>
<feature type="short sequence motif" description="TonB box" evidence="10">
    <location>
        <begin position="96"/>
        <end position="102"/>
    </location>
</feature>
<dbReference type="EMBL" id="PZZN01000003">
    <property type="protein sequence ID" value="PTM45113.1"/>
    <property type="molecule type" value="Genomic_DNA"/>
</dbReference>
<dbReference type="InterPro" id="IPR036942">
    <property type="entry name" value="Beta-barrel_TonB_sf"/>
</dbReference>
<dbReference type="InterPro" id="IPR012910">
    <property type="entry name" value="Plug_dom"/>
</dbReference>
<feature type="domain" description="TonB-dependent receptor plug" evidence="15">
    <location>
        <begin position="110"/>
        <end position="224"/>
    </location>
</feature>
<evidence type="ECO:0000256" key="6">
    <source>
        <dbReference type="ARBA" id="ARBA00023077"/>
    </source>
</evidence>
<evidence type="ECO:0000256" key="2">
    <source>
        <dbReference type="ARBA" id="ARBA00022448"/>
    </source>
</evidence>
<evidence type="ECO:0000256" key="7">
    <source>
        <dbReference type="ARBA" id="ARBA00023136"/>
    </source>
</evidence>
<keyword evidence="4 9" id="KW-0812">Transmembrane</keyword>
<protein>
    <submittedName>
        <fullName evidence="16">TonB-dependent receptor-like protein</fullName>
    </submittedName>
</protein>
<evidence type="ECO:0000256" key="1">
    <source>
        <dbReference type="ARBA" id="ARBA00004571"/>
    </source>
</evidence>
<reference evidence="16 17" key="1">
    <citation type="submission" date="2018-04" db="EMBL/GenBank/DDBJ databases">
        <title>Genomic Encyclopedia of Type Strains, Phase III (KMG-III): the genomes of soil and plant-associated and newly described type strains.</title>
        <authorList>
            <person name="Whitman W."/>
        </authorList>
    </citation>
    <scope>NUCLEOTIDE SEQUENCE [LARGE SCALE GENOMIC DNA]</scope>
    <source>
        <strain evidence="16 17">NW12</strain>
    </source>
</reference>
<comment type="subcellular location">
    <subcellularLocation>
        <location evidence="1 9">Cell outer membrane</location>
        <topology evidence="1 9">Multi-pass membrane protein</topology>
    </subcellularLocation>
</comment>
<dbReference type="PROSITE" id="PS00430">
    <property type="entry name" value="TONB_DEPENDENT_REC_1"/>
    <property type="match status" value="1"/>
</dbReference>
<keyword evidence="3 9" id="KW-1134">Transmembrane beta strand</keyword>
<keyword evidence="7 9" id="KW-0472">Membrane</keyword>
<comment type="similarity">
    <text evidence="9 11">Belongs to the TonB-dependent receptor family.</text>
</comment>
<dbReference type="Proteomes" id="UP000240996">
    <property type="component" value="Unassembled WGS sequence"/>
</dbReference>
<feature type="signal peptide" evidence="13">
    <location>
        <begin position="1"/>
        <end position="44"/>
    </location>
</feature>